<dbReference type="Proteomes" id="UP000076661">
    <property type="component" value="Unassembled WGS sequence"/>
</dbReference>
<dbReference type="RefSeq" id="WP_081225636.1">
    <property type="nucleotide sequence ID" value="NZ_AUXX01000055.1"/>
</dbReference>
<evidence type="ECO:0000313" key="3">
    <source>
        <dbReference type="Proteomes" id="UP000076661"/>
    </source>
</evidence>
<comment type="cofactor">
    <cofactor evidence="1">
        <name>Fe(2+)</name>
        <dbReference type="ChEBI" id="CHEBI:29033"/>
    </cofactor>
</comment>
<dbReference type="PATRIC" id="fig|1365257.3.peg.4766"/>
<dbReference type="EMBL" id="AUXX01000055">
    <property type="protein sequence ID" value="KZN60466.1"/>
    <property type="molecule type" value="Genomic_DNA"/>
</dbReference>
<evidence type="ECO:0008006" key="4">
    <source>
        <dbReference type="Google" id="ProtNLM"/>
    </source>
</evidence>
<dbReference type="PANTHER" id="PTHR20883:SF48">
    <property type="entry name" value="ECTOINE DIOXYGENASE"/>
    <property type="match status" value="1"/>
</dbReference>
<dbReference type="GO" id="GO:0005506">
    <property type="term" value="F:iron ion binding"/>
    <property type="evidence" value="ECO:0007669"/>
    <property type="project" value="UniProtKB-ARBA"/>
</dbReference>
<name>A0A161YHV1_9GAMM</name>
<dbReference type="Gene3D" id="2.60.120.620">
    <property type="entry name" value="q2cbj1_9rhob like domain"/>
    <property type="match status" value="1"/>
</dbReference>
<comment type="caution">
    <text evidence="2">The sequence shown here is derived from an EMBL/GenBank/DDBJ whole genome shotgun (WGS) entry which is preliminary data.</text>
</comment>
<sequence>MGNIKADYKEEYNYKGYFSLQSYLSKEQVAQIVYHLDLYEKEPHEGMVREVKSGELRAVHGPHLYDSFFKELSQNRDIVALAEEILGEPCYLHQFKINLKRRFSGEQWPWHEDFVYWHEKDGVKAPKLVNIVLFLDNTDMLSGPLCFIPFSHNSLWSYASSANVEESDWMRDVSADLTYQLDTEVVSKLISKHGTEFQMGSPGDLLVFSPLLAHCSGNNMSPHHRRMLILTFNAISNAPSKQNRPEFLCGRP</sequence>
<reference evidence="2 3" key="1">
    <citation type="submission" date="2013-07" db="EMBL/GenBank/DDBJ databases">
        <title>Comparative Genomic and Metabolomic Analysis of Twelve Strains of Pseudoalteromonas luteoviolacea.</title>
        <authorList>
            <person name="Vynne N.G."/>
            <person name="Mansson M."/>
            <person name="Gram L."/>
        </authorList>
    </citation>
    <scope>NUCLEOTIDE SEQUENCE [LARGE SCALE GENOMIC DNA]</scope>
    <source>
        <strain evidence="2 3">S4060-1</strain>
    </source>
</reference>
<proteinExistence type="predicted"/>
<evidence type="ECO:0000256" key="1">
    <source>
        <dbReference type="ARBA" id="ARBA00001954"/>
    </source>
</evidence>
<evidence type="ECO:0000313" key="2">
    <source>
        <dbReference type="EMBL" id="KZN60466.1"/>
    </source>
</evidence>
<protein>
    <recommendedName>
        <fullName evidence="4">Phytanoyl-CoA dioxygenase</fullName>
    </recommendedName>
</protein>
<dbReference type="GO" id="GO:0016706">
    <property type="term" value="F:2-oxoglutarate-dependent dioxygenase activity"/>
    <property type="evidence" value="ECO:0007669"/>
    <property type="project" value="UniProtKB-ARBA"/>
</dbReference>
<dbReference type="PANTHER" id="PTHR20883">
    <property type="entry name" value="PHYTANOYL-COA DIOXYGENASE DOMAIN CONTAINING 1"/>
    <property type="match status" value="1"/>
</dbReference>
<dbReference type="AlphaFoldDB" id="A0A161YHV1"/>
<organism evidence="2 3">
    <name type="scientific">Pseudoalteromonas luteoviolacea S4060-1</name>
    <dbReference type="NCBI Taxonomy" id="1365257"/>
    <lineage>
        <taxon>Bacteria</taxon>
        <taxon>Pseudomonadati</taxon>
        <taxon>Pseudomonadota</taxon>
        <taxon>Gammaproteobacteria</taxon>
        <taxon>Alteromonadales</taxon>
        <taxon>Pseudoalteromonadaceae</taxon>
        <taxon>Pseudoalteromonas</taxon>
    </lineage>
</organism>
<dbReference type="SUPFAM" id="SSF51197">
    <property type="entry name" value="Clavaminate synthase-like"/>
    <property type="match status" value="1"/>
</dbReference>
<dbReference type="Pfam" id="PF05721">
    <property type="entry name" value="PhyH"/>
    <property type="match status" value="1"/>
</dbReference>
<dbReference type="InterPro" id="IPR008775">
    <property type="entry name" value="Phytyl_CoA_dOase-like"/>
</dbReference>
<gene>
    <name evidence="2" type="ORF">N478_26185</name>
</gene>
<accession>A0A161YHV1</accession>